<evidence type="ECO:0000313" key="3">
    <source>
        <dbReference type="EMBL" id="RKF16912.1"/>
    </source>
</evidence>
<accession>A0A3A8BBS0</accession>
<dbReference type="EMBL" id="RAPE01000001">
    <property type="protein sequence ID" value="RKF16912.1"/>
    <property type="molecule type" value="Genomic_DNA"/>
</dbReference>
<comment type="caution">
    <text evidence="3">The sequence shown here is derived from an EMBL/GenBank/DDBJ whole genome shotgun (WGS) entry which is preliminary data.</text>
</comment>
<dbReference type="Pfam" id="PF05065">
    <property type="entry name" value="Phage_capsid"/>
    <property type="match status" value="1"/>
</dbReference>
<organism evidence="3 4">
    <name type="scientific">Roseovarius spongiae</name>
    <dbReference type="NCBI Taxonomy" id="2320272"/>
    <lineage>
        <taxon>Bacteria</taxon>
        <taxon>Pseudomonadati</taxon>
        <taxon>Pseudomonadota</taxon>
        <taxon>Alphaproteobacteria</taxon>
        <taxon>Rhodobacterales</taxon>
        <taxon>Roseobacteraceae</taxon>
        <taxon>Roseovarius</taxon>
    </lineage>
</organism>
<sequence length="405" mass="44470">MIVLVWNLHPQNRPFGCTLPDTRNLPMHTEIKELLEAQGSAFEEFKTRFGAELKAEREEREALELRLSRNGPVSGPSGDNQITLKAERKAVAAFLRDGDDSELKSMSVGSDPDGGYTVMPQMASQIRNKVREVSPIAELARRVLVGNADGYSEPYEKTDMDAEWSGETASRADQETPKIGLLNIPLHEIFTQQPVTQKLLDTSMFDLGAWIEERIAAKFARSEGAAFISGSGVIQPRGILNLDIATDGDSTRSADALQYIASGGAGAFASGNPADKLVDMIYALRPVFRRNANWLMNSQTAGQVRKLKDGMGRFLWSDGLAAGQPNLLLGYPVAMDEQMPDISADSLSIAFGDFREGYTIVEQPGIKMIRDPFTMKPHVKFFAYRRVGGDVSETDAIKLMKFAAS</sequence>
<feature type="domain" description="Phage capsid-like C-terminal" evidence="2">
    <location>
        <begin position="114"/>
        <end position="402"/>
    </location>
</feature>
<evidence type="ECO:0000256" key="1">
    <source>
        <dbReference type="ARBA" id="ARBA00004328"/>
    </source>
</evidence>
<dbReference type="Gene3D" id="3.30.2320.10">
    <property type="entry name" value="hypothetical protein PF0899 domain"/>
    <property type="match status" value="1"/>
</dbReference>
<dbReference type="OrthoDB" id="9786516at2"/>
<comment type="subcellular location">
    <subcellularLocation>
        <location evidence="1">Virion</location>
    </subcellularLocation>
</comment>
<dbReference type="InterPro" id="IPR054612">
    <property type="entry name" value="Phage_capsid-like_C"/>
</dbReference>
<dbReference type="InterPro" id="IPR024455">
    <property type="entry name" value="Phage_capsid"/>
</dbReference>
<keyword evidence="4" id="KW-1185">Reference proteome</keyword>
<evidence type="ECO:0000259" key="2">
    <source>
        <dbReference type="Pfam" id="PF05065"/>
    </source>
</evidence>
<gene>
    <name evidence="3" type="ORF">D6850_05115</name>
</gene>
<reference evidence="3 4" key="1">
    <citation type="submission" date="2018-09" db="EMBL/GenBank/DDBJ databases">
        <title>Roseovarius spongiae sp. nov., isolated from a marine sponge.</title>
        <authorList>
            <person name="Zhuang L."/>
            <person name="Luo L."/>
        </authorList>
    </citation>
    <scope>NUCLEOTIDE SEQUENCE [LARGE SCALE GENOMIC DNA]</scope>
    <source>
        <strain evidence="3 4">HN-E21</strain>
    </source>
</reference>
<dbReference type="SUPFAM" id="SSF56563">
    <property type="entry name" value="Major capsid protein gp5"/>
    <property type="match status" value="1"/>
</dbReference>
<name>A0A3A8BBS0_9RHOB</name>
<dbReference type="AlphaFoldDB" id="A0A3A8BBS0"/>
<proteinExistence type="predicted"/>
<dbReference type="NCBIfam" id="TIGR01554">
    <property type="entry name" value="major_cap_HK97"/>
    <property type="match status" value="1"/>
</dbReference>
<dbReference type="Proteomes" id="UP000281128">
    <property type="component" value="Unassembled WGS sequence"/>
</dbReference>
<protein>
    <submittedName>
        <fullName evidence="3">Phage major capsid protein</fullName>
    </submittedName>
</protein>
<evidence type="ECO:0000313" key="4">
    <source>
        <dbReference type="Proteomes" id="UP000281128"/>
    </source>
</evidence>